<proteinExistence type="predicted"/>
<name>A0ABT2VMA5_9ALTE</name>
<dbReference type="EMBL" id="JAOTJC010000007">
    <property type="protein sequence ID" value="MCU7554442.1"/>
    <property type="molecule type" value="Genomic_DNA"/>
</dbReference>
<dbReference type="RefSeq" id="WP_262993144.1">
    <property type="nucleotide sequence ID" value="NZ_JAOTJC010000007.1"/>
</dbReference>
<protein>
    <submittedName>
        <fullName evidence="2">Sulfotransferase domain-containing protein</fullName>
    </submittedName>
</protein>
<dbReference type="SUPFAM" id="SSF52540">
    <property type="entry name" value="P-loop containing nucleoside triphosphate hydrolases"/>
    <property type="match status" value="1"/>
</dbReference>
<dbReference type="Pfam" id="PF00685">
    <property type="entry name" value="Sulfotransfer_1"/>
    <property type="match status" value="1"/>
</dbReference>
<organism evidence="2 3">
    <name type="scientific">Alteromonas salexigens</name>
    <dbReference type="NCBI Taxonomy" id="2982530"/>
    <lineage>
        <taxon>Bacteria</taxon>
        <taxon>Pseudomonadati</taxon>
        <taxon>Pseudomonadota</taxon>
        <taxon>Gammaproteobacteria</taxon>
        <taxon>Alteromonadales</taxon>
        <taxon>Alteromonadaceae</taxon>
        <taxon>Alteromonas/Salinimonas group</taxon>
        <taxon>Alteromonas</taxon>
    </lineage>
</organism>
<accession>A0ABT2VMA5</accession>
<evidence type="ECO:0000313" key="3">
    <source>
        <dbReference type="Proteomes" id="UP001209257"/>
    </source>
</evidence>
<feature type="domain" description="Sulfotransferase" evidence="1">
    <location>
        <begin position="8"/>
        <end position="166"/>
    </location>
</feature>
<dbReference type="Gene3D" id="3.40.50.300">
    <property type="entry name" value="P-loop containing nucleotide triphosphate hydrolases"/>
    <property type="match status" value="1"/>
</dbReference>
<evidence type="ECO:0000259" key="1">
    <source>
        <dbReference type="Pfam" id="PF00685"/>
    </source>
</evidence>
<gene>
    <name evidence="2" type="ORF">OCL06_07515</name>
</gene>
<reference evidence="3" key="1">
    <citation type="submission" date="2023-07" db="EMBL/GenBank/DDBJ databases">
        <title>Study on multiphase classification of strain Alteromonas salexigens isolated from the Yellow Sea.</title>
        <authorList>
            <person name="Sun L."/>
        </authorList>
    </citation>
    <scope>NUCLEOTIDE SEQUENCE [LARGE SCALE GENOMIC DNA]</scope>
    <source>
        <strain evidence="3">ASW11-19</strain>
    </source>
</reference>
<evidence type="ECO:0000313" key="2">
    <source>
        <dbReference type="EMBL" id="MCU7554442.1"/>
    </source>
</evidence>
<keyword evidence="3" id="KW-1185">Reference proteome</keyword>
<comment type="caution">
    <text evidence="2">The sequence shown here is derived from an EMBL/GenBank/DDBJ whole genome shotgun (WGS) entry which is preliminary data.</text>
</comment>
<dbReference type="InterPro" id="IPR000863">
    <property type="entry name" value="Sulfotransferase_dom"/>
</dbReference>
<dbReference type="Proteomes" id="UP001209257">
    <property type="component" value="Unassembled WGS sequence"/>
</dbReference>
<sequence>MNKSRAHIVTFPRSGHHILVGLLDTFCYANNEYCEFYTCSDADGNKIDCPSSGLDWTRKNNLCGAGKRITKTHEFDLSLPFVEERKYLVQLRNPVLSVSSWYELEKSTGGLTQSYEEFIDDKMNFWESFATKWYQYFEKENVLYAPYNSLSSKPKLDEIADFLQLERKPSSSYSPDYFSPKRRTIENALEIFREKETKISDLLTELDLEKVCS</sequence>
<dbReference type="InterPro" id="IPR027417">
    <property type="entry name" value="P-loop_NTPase"/>
</dbReference>